<keyword evidence="4" id="KW-1185">Reference proteome</keyword>
<name>M1XKC3_NATM8</name>
<proteinExistence type="predicted"/>
<dbReference type="RefSeq" id="WP_015408481.1">
    <property type="nucleotide sequence ID" value="NC_020388.1"/>
</dbReference>
<protein>
    <submittedName>
        <fullName evidence="3">DUF1628 domain protein</fullName>
    </submittedName>
</protein>
<dbReference type="AlphaFoldDB" id="M1XKC3"/>
<evidence type="ECO:0000313" key="4">
    <source>
        <dbReference type="Proteomes" id="UP000011867"/>
    </source>
</evidence>
<gene>
    <name evidence="3" type="ordered locus">Nmlp_1432</name>
</gene>
<evidence type="ECO:0000313" key="3">
    <source>
        <dbReference type="EMBL" id="CCQ35636.1"/>
    </source>
</evidence>
<reference evidence="3 4" key="1">
    <citation type="journal article" date="2013" name="Genome Announc.">
        <title>Genome of the haloarchaeon Natronomonas moolapensis, a neutrophilic member of a previously haloalkaliphilic genus.</title>
        <authorList>
            <person name="Dyall-Smith M.L."/>
            <person name="Pfeiffer F."/>
            <person name="Oberwinkler T."/>
            <person name="Klee K."/>
            <person name="Rampp M."/>
            <person name="Palm P."/>
            <person name="Gross K."/>
            <person name="Schuster S.C."/>
            <person name="Oesterhelt D."/>
        </authorList>
    </citation>
    <scope>NUCLEOTIDE SEQUENCE [LARGE SCALE GENOMIC DNA]</scope>
    <source>
        <strain evidence="4">DSM 18674 / JCM 14361 / 8.8.11</strain>
    </source>
</reference>
<keyword evidence="1" id="KW-0812">Transmembrane</keyword>
<feature type="transmembrane region" description="Helical" evidence="1">
    <location>
        <begin position="12"/>
        <end position="37"/>
    </location>
</feature>
<dbReference type="eggNOG" id="arCOG02425">
    <property type="taxonomic scope" value="Archaea"/>
</dbReference>
<evidence type="ECO:0000259" key="2">
    <source>
        <dbReference type="Pfam" id="PF07790"/>
    </source>
</evidence>
<dbReference type="InterPro" id="IPR013373">
    <property type="entry name" value="Flagellin/pilin_N_arc"/>
</dbReference>
<feature type="domain" description="Archaeal Type IV pilin N-terminal" evidence="2">
    <location>
        <begin position="10"/>
        <end position="98"/>
    </location>
</feature>
<dbReference type="Pfam" id="PF07790">
    <property type="entry name" value="Pilin_N"/>
    <property type="match status" value="1"/>
</dbReference>
<keyword evidence="1" id="KW-0472">Membrane</keyword>
<dbReference type="NCBIfam" id="TIGR02537">
    <property type="entry name" value="arch_flag_Nterm"/>
    <property type="match status" value="1"/>
</dbReference>
<dbReference type="Proteomes" id="UP000011867">
    <property type="component" value="Chromosome"/>
</dbReference>
<accession>M1XKC3</accession>
<dbReference type="EMBL" id="HF582854">
    <property type="protein sequence ID" value="CCQ35636.1"/>
    <property type="molecule type" value="Genomic_DNA"/>
</dbReference>
<dbReference type="HOGENOM" id="CLU_1329504_0_0_2"/>
<keyword evidence="1" id="KW-1133">Transmembrane helix</keyword>
<dbReference type="GeneID" id="14650704"/>
<dbReference type="InterPro" id="IPR012859">
    <property type="entry name" value="Pilin_N_archaeal"/>
</dbReference>
<dbReference type="KEGG" id="nmo:Nmlp_1432"/>
<organism evidence="3 4">
    <name type="scientific">Natronomonas moolapensis (strain DSM 18674 / CECT 7526 / JCM 14361 / 8.8.11)</name>
    <dbReference type="NCBI Taxonomy" id="268739"/>
    <lineage>
        <taxon>Archaea</taxon>
        <taxon>Methanobacteriati</taxon>
        <taxon>Methanobacteriota</taxon>
        <taxon>Stenosarchaea group</taxon>
        <taxon>Halobacteria</taxon>
        <taxon>Halobacteriales</taxon>
        <taxon>Natronomonadaceae</taxon>
        <taxon>Natronomonas</taxon>
    </lineage>
</organism>
<evidence type="ECO:0000256" key="1">
    <source>
        <dbReference type="SAM" id="Phobius"/>
    </source>
</evidence>
<sequence length="206" mass="22201">MTTGIGGNERGVTSVVGVVMIVALTILLASVVGVYAFGLSEDATETPNFAALELEFEEERDVIRDNGNKEYGEFLWLIELRHTGGEVVDGEEIVVHLDHGDQRVTGELDGALTAGETVELAVIHNNQNGGYFPDGYEDCDGTNVACRLAGDDGNYPETDRIQLRMIHRPSGTILYEETIGISGTYGIFNGNPESGVDITDETLTFA</sequence>
<dbReference type="OrthoDB" id="118020at2157"/>